<sequence length="405" mass="43438">MAQDDLNKLTIDKERYTSPAGPGKRRRFWLIIAAAVLLVALLGWRVLVTRPVQVEVATVSLVYPSQTFSLLNASGYVVAQRKAAVSSKATGRLEWLGVEEGSVVRAGQLLARLENRDVTATKDQAQASLANARAVLEQARVEEKDAARNLSRNKELIGQGIISQSDYDSAKARYDRAVAASAGARDNIRAAQAALAGAEASLDYTLIRAPFDGVVLTKNADVGDIVSPLAAAANAKAAVVTLADMGSLEVEADVSEANIAKVKVGQPCEILLDALSDTRFRAELHTIVPTADRSKGSVLVKVRFLDRDPRILPEMSAKVAFLERPVAPSENKPLLAIQPASIVERGGRKVVFLVKGDEVVETPVTLGEKVGDLVQVTGGLKAGERIAVKPLEKLKDRSRIKTQEK</sequence>
<dbReference type="Gene3D" id="1.10.287.470">
    <property type="entry name" value="Helix hairpin bin"/>
    <property type="match status" value="1"/>
</dbReference>
<dbReference type="EMBL" id="BLXX01000007">
    <property type="protein sequence ID" value="GFO60252.1"/>
    <property type="molecule type" value="Genomic_DNA"/>
</dbReference>
<dbReference type="Pfam" id="PF25975">
    <property type="entry name" value="CzcB_C"/>
    <property type="match status" value="1"/>
</dbReference>
<gene>
    <name evidence="7" type="ORF">GMST_25770</name>
</gene>
<organism evidence="7 8">
    <name type="scientific">Geomonas silvestris</name>
    <dbReference type="NCBI Taxonomy" id="2740184"/>
    <lineage>
        <taxon>Bacteria</taxon>
        <taxon>Pseudomonadati</taxon>
        <taxon>Thermodesulfobacteriota</taxon>
        <taxon>Desulfuromonadia</taxon>
        <taxon>Geobacterales</taxon>
        <taxon>Geobacteraceae</taxon>
        <taxon>Geomonas</taxon>
    </lineage>
</organism>
<feature type="coiled-coil region" evidence="2">
    <location>
        <begin position="122"/>
        <end position="153"/>
    </location>
</feature>
<keyword evidence="2" id="KW-0175">Coiled coil</keyword>
<reference evidence="8" key="1">
    <citation type="submission" date="2020-06" db="EMBL/GenBank/DDBJ databases">
        <title>Draft genomic sequence of Geomonas sp. Red330.</title>
        <authorList>
            <person name="Itoh H."/>
            <person name="Zhenxing X."/>
            <person name="Ushijima N."/>
            <person name="Masuda Y."/>
            <person name="Shiratori Y."/>
            <person name="Senoo K."/>
        </authorList>
    </citation>
    <scope>NUCLEOTIDE SEQUENCE [LARGE SCALE GENOMIC DNA]</scope>
    <source>
        <strain evidence="8">Red330</strain>
    </source>
</reference>
<dbReference type="PANTHER" id="PTHR30469">
    <property type="entry name" value="MULTIDRUG RESISTANCE PROTEIN MDTA"/>
    <property type="match status" value="1"/>
</dbReference>
<comment type="caution">
    <text evidence="7">The sequence shown here is derived from an EMBL/GenBank/DDBJ whole genome shotgun (WGS) entry which is preliminary data.</text>
</comment>
<dbReference type="NCBIfam" id="TIGR01730">
    <property type="entry name" value="RND_mfp"/>
    <property type="match status" value="1"/>
</dbReference>
<dbReference type="PANTHER" id="PTHR30469:SF38">
    <property type="entry name" value="HLYD FAMILY SECRETION PROTEIN"/>
    <property type="match status" value="1"/>
</dbReference>
<proteinExistence type="inferred from homology"/>
<feature type="transmembrane region" description="Helical" evidence="3">
    <location>
        <begin position="28"/>
        <end position="47"/>
    </location>
</feature>
<dbReference type="Pfam" id="PF25973">
    <property type="entry name" value="BSH_CzcB"/>
    <property type="match status" value="1"/>
</dbReference>
<dbReference type="InterPro" id="IPR058792">
    <property type="entry name" value="Beta-barrel_RND_2"/>
</dbReference>
<dbReference type="Gene3D" id="2.40.50.100">
    <property type="match status" value="1"/>
</dbReference>
<accession>A0A6V8MJW6</accession>
<dbReference type="InterPro" id="IPR006143">
    <property type="entry name" value="RND_pump_MFP"/>
</dbReference>
<evidence type="ECO:0000256" key="3">
    <source>
        <dbReference type="SAM" id="Phobius"/>
    </source>
</evidence>
<dbReference type="AlphaFoldDB" id="A0A6V8MJW6"/>
<feature type="domain" description="CusB-like beta-barrel" evidence="4">
    <location>
        <begin position="250"/>
        <end position="321"/>
    </location>
</feature>
<protein>
    <submittedName>
        <fullName evidence="7">Hemolysin secretion protein D</fullName>
    </submittedName>
</protein>
<dbReference type="InterPro" id="IPR058649">
    <property type="entry name" value="CzcB_C"/>
</dbReference>
<dbReference type="GO" id="GO:0015562">
    <property type="term" value="F:efflux transmembrane transporter activity"/>
    <property type="evidence" value="ECO:0007669"/>
    <property type="project" value="TreeGrafter"/>
</dbReference>
<dbReference type="Gene3D" id="2.40.30.170">
    <property type="match status" value="1"/>
</dbReference>
<comment type="similarity">
    <text evidence="1">Belongs to the membrane fusion protein (MFP) (TC 8.A.1) family.</text>
</comment>
<keyword evidence="3" id="KW-0812">Transmembrane</keyword>
<evidence type="ECO:0000259" key="4">
    <source>
        <dbReference type="Pfam" id="PF25954"/>
    </source>
</evidence>
<dbReference type="Proteomes" id="UP000556026">
    <property type="component" value="Unassembled WGS sequence"/>
</dbReference>
<evidence type="ECO:0000259" key="5">
    <source>
        <dbReference type="Pfam" id="PF25973"/>
    </source>
</evidence>
<evidence type="ECO:0000313" key="8">
    <source>
        <dbReference type="Proteomes" id="UP000556026"/>
    </source>
</evidence>
<evidence type="ECO:0000256" key="2">
    <source>
        <dbReference type="SAM" id="Coils"/>
    </source>
</evidence>
<keyword evidence="3" id="KW-0472">Membrane</keyword>
<dbReference type="Gene3D" id="2.40.420.20">
    <property type="match status" value="1"/>
</dbReference>
<evidence type="ECO:0000259" key="6">
    <source>
        <dbReference type="Pfam" id="PF25975"/>
    </source>
</evidence>
<evidence type="ECO:0000256" key="1">
    <source>
        <dbReference type="ARBA" id="ARBA00009477"/>
    </source>
</evidence>
<feature type="domain" description="CzcB-like barrel-sandwich hybrid" evidence="5">
    <location>
        <begin position="82"/>
        <end position="228"/>
    </location>
</feature>
<dbReference type="Pfam" id="PF25954">
    <property type="entry name" value="Beta-barrel_RND_2"/>
    <property type="match status" value="1"/>
</dbReference>
<feature type="domain" description="CzcB-like C-terminal circularly permuted SH3-like" evidence="6">
    <location>
        <begin position="336"/>
        <end position="389"/>
    </location>
</feature>
<evidence type="ECO:0000313" key="7">
    <source>
        <dbReference type="EMBL" id="GFO60252.1"/>
    </source>
</evidence>
<dbReference type="SUPFAM" id="SSF111369">
    <property type="entry name" value="HlyD-like secretion proteins"/>
    <property type="match status" value="1"/>
</dbReference>
<dbReference type="GO" id="GO:1990281">
    <property type="term" value="C:efflux pump complex"/>
    <property type="evidence" value="ECO:0007669"/>
    <property type="project" value="TreeGrafter"/>
</dbReference>
<keyword evidence="3" id="KW-1133">Transmembrane helix</keyword>
<keyword evidence="8" id="KW-1185">Reference proteome</keyword>
<name>A0A6V8MJW6_9BACT</name>
<dbReference type="InterPro" id="IPR058647">
    <property type="entry name" value="BSH_CzcB-like"/>
</dbReference>